<name>A0ACA9M6R3_9GLOM</name>
<keyword evidence="2" id="KW-1185">Reference proteome</keyword>
<gene>
    <name evidence="1" type="ORF">ACOLOM_LOCUS5587</name>
</gene>
<organism evidence="1 2">
    <name type="scientific">Acaulospora colombiana</name>
    <dbReference type="NCBI Taxonomy" id="27376"/>
    <lineage>
        <taxon>Eukaryota</taxon>
        <taxon>Fungi</taxon>
        <taxon>Fungi incertae sedis</taxon>
        <taxon>Mucoromycota</taxon>
        <taxon>Glomeromycotina</taxon>
        <taxon>Glomeromycetes</taxon>
        <taxon>Diversisporales</taxon>
        <taxon>Acaulosporaceae</taxon>
        <taxon>Acaulospora</taxon>
    </lineage>
</organism>
<protein>
    <submittedName>
        <fullName evidence="1">7854_t:CDS:1</fullName>
    </submittedName>
</protein>
<reference evidence="1" key="1">
    <citation type="submission" date="2021-06" db="EMBL/GenBank/DDBJ databases">
        <authorList>
            <person name="Kallberg Y."/>
            <person name="Tangrot J."/>
            <person name="Rosling A."/>
        </authorList>
    </citation>
    <scope>NUCLEOTIDE SEQUENCE</scope>
    <source>
        <strain evidence="1">CL356</strain>
    </source>
</reference>
<comment type="caution">
    <text evidence="1">The sequence shown here is derived from an EMBL/GenBank/DDBJ whole genome shotgun (WGS) entry which is preliminary data.</text>
</comment>
<sequence length="305" mass="34351">MFCGAGGLSEGARQAGFLVKWGVDNNTSSIETFSYNHHQAITYNMDIGYFMDNYIRNVQKVDVLLAAPPCQGFTGANTRGNIIDMTTNMVLAMNVPQAVNILRPKVLVFENVKGFCNQRKSNAMYRLFTNDLMDAGYKFKTTVLKASDYGICQRRERFLLLAVPQESNFPDWPEPTHFIDGEISTQARTNYIAKGLIPTPTVDVAFRGLTTAAPNMDYLKTVPYHLRRLKANQIPSTVLCTINPGWDNIHPTEFRHISPRESARLQSFPDSYVFKGNLNSQYRQVGNSVPPLLAQAIMKEVRRVI</sequence>
<accession>A0ACA9M6R3</accession>
<proteinExistence type="predicted"/>
<dbReference type="EMBL" id="CAJVPT010010451">
    <property type="protein sequence ID" value="CAG8570564.1"/>
    <property type="molecule type" value="Genomic_DNA"/>
</dbReference>
<evidence type="ECO:0000313" key="1">
    <source>
        <dbReference type="EMBL" id="CAG8570564.1"/>
    </source>
</evidence>
<dbReference type="Proteomes" id="UP000789525">
    <property type="component" value="Unassembled WGS sequence"/>
</dbReference>
<evidence type="ECO:0000313" key="2">
    <source>
        <dbReference type="Proteomes" id="UP000789525"/>
    </source>
</evidence>